<dbReference type="PANTHER" id="PTHR45631:SF202">
    <property type="entry name" value="SENESCENCE-INDUCED RECEPTOR-LIKE SERINE_THREONINE-PROTEIN KINASE"/>
    <property type="match status" value="1"/>
</dbReference>
<keyword evidence="9 12" id="KW-0067">ATP-binding</keyword>
<keyword evidence="7 12" id="KW-0547">Nucleotide-binding</keyword>
<evidence type="ECO:0000256" key="10">
    <source>
        <dbReference type="ARBA" id="ARBA00022989"/>
    </source>
</evidence>
<evidence type="ECO:0000256" key="12">
    <source>
        <dbReference type="PROSITE-ProRule" id="PRU10141"/>
    </source>
</evidence>
<dbReference type="FunFam" id="3.80.10.10:FF:000129">
    <property type="entry name" value="Leucine-rich repeat receptor-like kinase"/>
    <property type="match status" value="1"/>
</dbReference>
<reference evidence="16" key="1">
    <citation type="submission" date="2020-03" db="EMBL/GenBank/DDBJ databases">
        <title>A high-quality chromosome-level genome assembly of a woody plant with both climbing and erect habits, Rhamnella rubrinervis.</title>
        <authorList>
            <person name="Lu Z."/>
            <person name="Yang Y."/>
            <person name="Zhu X."/>
            <person name="Sun Y."/>
        </authorList>
    </citation>
    <scope>NUCLEOTIDE SEQUENCE</scope>
    <source>
        <strain evidence="16">BYM</strain>
        <tissue evidence="16">Leaf</tissue>
    </source>
</reference>
<dbReference type="PROSITE" id="PS00107">
    <property type="entry name" value="PROTEIN_KINASE_ATP"/>
    <property type="match status" value="1"/>
</dbReference>
<evidence type="ECO:0000313" key="16">
    <source>
        <dbReference type="EMBL" id="KAF3450657.1"/>
    </source>
</evidence>
<dbReference type="Gene3D" id="1.10.510.10">
    <property type="entry name" value="Transferase(Phosphotransferase) domain 1"/>
    <property type="match status" value="1"/>
</dbReference>
<evidence type="ECO:0000313" key="17">
    <source>
        <dbReference type="Proteomes" id="UP000796880"/>
    </source>
</evidence>
<feature type="chain" id="PRO_5035432538" description="Protein kinase domain-containing protein" evidence="14">
    <location>
        <begin position="29"/>
        <end position="792"/>
    </location>
</feature>
<dbReference type="SMART" id="SM00220">
    <property type="entry name" value="S_TKc"/>
    <property type="match status" value="1"/>
</dbReference>
<name>A0A8K0HDM1_9ROSA</name>
<evidence type="ECO:0000256" key="3">
    <source>
        <dbReference type="ARBA" id="ARBA00022679"/>
    </source>
</evidence>
<dbReference type="InterPro" id="IPR011009">
    <property type="entry name" value="Kinase-like_dom_sf"/>
</dbReference>
<dbReference type="Pfam" id="PF13855">
    <property type="entry name" value="LRR_8"/>
    <property type="match status" value="1"/>
</dbReference>
<feature type="signal peptide" evidence="14">
    <location>
        <begin position="1"/>
        <end position="28"/>
    </location>
</feature>
<dbReference type="PROSITE" id="PS50011">
    <property type="entry name" value="PROTEIN_KINASE_DOM"/>
    <property type="match status" value="1"/>
</dbReference>
<dbReference type="AlphaFoldDB" id="A0A8K0HDM1"/>
<evidence type="ECO:0000256" key="6">
    <source>
        <dbReference type="ARBA" id="ARBA00022737"/>
    </source>
</evidence>
<gene>
    <name evidence="16" type="ORF">FNV43_RR06746</name>
</gene>
<protein>
    <recommendedName>
        <fullName evidence="15">Protein kinase domain-containing protein</fullName>
    </recommendedName>
</protein>
<dbReference type="Gene3D" id="3.80.10.10">
    <property type="entry name" value="Ribonuclease Inhibitor"/>
    <property type="match status" value="1"/>
</dbReference>
<keyword evidence="11 13" id="KW-0472">Membrane</keyword>
<dbReference type="InterPro" id="IPR008271">
    <property type="entry name" value="Ser/Thr_kinase_AS"/>
</dbReference>
<feature type="transmembrane region" description="Helical" evidence="13">
    <location>
        <begin position="513"/>
        <end position="538"/>
    </location>
</feature>
<keyword evidence="3" id="KW-0808">Transferase</keyword>
<dbReference type="InterPro" id="IPR000719">
    <property type="entry name" value="Prot_kinase_dom"/>
</dbReference>
<evidence type="ECO:0000256" key="5">
    <source>
        <dbReference type="ARBA" id="ARBA00022729"/>
    </source>
</evidence>
<keyword evidence="5 14" id="KW-0732">Signal</keyword>
<evidence type="ECO:0000259" key="15">
    <source>
        <dbReference type="PROSITE" id="PS50011"/>
    </source>
</evidence>
<evidence type="ECO:0000256" key="7">
    <source>
        <dbReference type="ARBA" id="ARBA00022741"/>
    </source>
</evidence>
<keyword evidence="2" id="KW-0433">Leucine-rich repeat</keyword>
<keyword evidence="17" id="KW-1185">Reference proteome</keyword>
<evidence type="ECO:0000256" key="4">
    <source>
        <dbReference type="ARBA" id="ARBA00022692"/>
    </source>
</evidence>
<sequence>MEVFKHLAMVSAALPVVFSLLVLVNVHAQDQSGFISLDCGMPIDSQNYTEPTIKIKYISDAHFIDTGSSMSILPEYKPSRQQQLAYVRSFPQGMRNCYTVNVTRATKYLIRAFFFYGNYDRQSKLPEFELHLGPNFWDTVSFTSVTTPTFMEIIHVASKNYLQVCLVNIGYGTPFISSLDFRPLKNTTYVTPAGSLSLLYRLDTGSTTNLTYRFPYDVFDRLWWSYDVFAQESTSLVVDQNANNFFQPPSLVMRTAATPFNASGPLEINLGTVSDDYASTPYYAYMHFAELQQLRTNESRAFNITFNGKMWYPSMVPQYLRSDTVYSTTALTGSSLSFSLVPLHNSTLPPILNAIEIYTLLEFSLTETDQDDVDAITSIKSRYRVTRNWQGDPCEPVEYAWAGLNCSYEGLDPPRIISLNLSSSGLTGEIATGISGLTMLQSLDLSNNSLTGSVPDFLARLSNLKELNLKGNQLTGSIPTGLIEISESDLLTLSVEENQDLCASFSCKKKNNILIPILSSIGALVLLLLVVGAIFVFLKREKKQKIRLGSGSSFQTDSFEPQKRKFTYSEVLKITNNFEIILGKGGFGSVYHGLIDGTTEVAVKMLSPSSDGSENVLSWAGRLQIAIDTAHGLEYLHNGCKPPIVHRDVKTSNIFLTGKFQAKLADFGLSRIFPTDSGTHVSTIVARTPGYLDPENVVDQRLNGDFEMNSVWKAVETAMACVALESTRRPTMDEVVIELKDCLVMELARTQRNNNNSPPSIVSLVDSTEASISLNEDTHFSPLARKSTKSAI</sequence>
<dbReference type="PROSITE" id="PS00108">
    <property type="entry name" value="PROTEIN_KINASE_ST"/>
    <property type="match status" value="1"/>
</dbReference>
<accession>A0A8K0HDM1</accession>
<keyword evidence="6" id="KW-0677">Repeat</keyword>
<dbReference type="GO" id="GO:0016020">
    <property type="term" value="C:membrane"/>
    <property type="evidence" value="ECO:0007669"/>
    <property type="project" value="UniProtKB-SubCell"/>
</dbReference>
<dbReference type="InterPro" id="IPR017441">
    <property type="entry name" value="Protein_kinase_ATP_BS"/>
</dbReference>
<dbReference type="InterPro" id="IPR024788">
    <property type="entry name" value="Malectin-like_Carb-bd_dom"/>
</dbReference>
<evidence type="ECO:0000256" key="13">
    <source>
        <dbReference type="SAM" id="Phobius"/>
    </source>
</evidence>
<evidence type="ECO:0000256" key="11">
    <source>
        <dbReference type="ARBA" id="ARBA00023136"/>
    </source>
</evidence>
<dbReference type="PRINTS" id="PR00019">
    <property type="entry name" value="LEURICHRPT"/>
</dbReference>
<keyword evidence="4 13" id="KW-0812">Transmembrane</keyword>
<proteinExistence type="predicted"/>
<dbReference type="EMBL" id="VOIH02000003">
    <property type="protein sequence ID" value="KAF3450657.1"/>
    <property type="molecule type" value="Genomic_DNA"/>
</dbReference>
<dbReference type="Gene3D" id="3.30.200.20">
    <property type="entry name" value="Phosphorylase Kinase, domain 1"/>
    <property type="match status" value="1"/>
</dbReference>
<keyword evidence="10 13" id="KW-1133">Transmembrane helix</keyword>
<dbReference type="GO" id="GO:0004672">
    <property type="term" value="F:protein kinase activity"/>
    <property type="evidence" value="ECO:0007669"/>
    <property type="project" value="InterPro"/>
</dbReference>
<feature type="binding site" evidence="12">
    <location>
        <position position="604"/>
    </location>
    <ligand>
        <name>ATP</name>
        <dbReference type="ChEBI" id="CHEBI:30616"/>
    </ligand>
</feature>
<dbReference type="InterPro" id="IPR001611">
    <property type="entry name" value="Leu-rich_rpt"/>
</dbReference>
<evidence type="ECO:0000256" key="8">
    <source>
        <dbReference type="ARBA" id="ARBA00022777"/>
    </source>
</evidence>
<dbReference type="Pfam" id="PF12819">
    <property type="entry name" value="Malectin_like"/>
    <property type="match status" value="1"/>
</dbReference>
<comment type="caution">
    <text evidence="16">The sequence shown here is derived from an EMBL/GenBank/DDBJ whole genome shotgun (WGS) entry which is preliminary data.</text>
</comment>
<dbReference type="SUPFAM" id="SSF52058">
    <property type="entry name" value="L domain-like"/>
    <property type="match status" value="1"/>
</dbReference>
<dbReference type="SUPFAM" id="SSF56112">
    <property type="entry name" value="Protein kinase-like (PK-like)"/>
    <property type="match status" value="1"/>
</dbReference>
<evidence type="ECO:0000256" key="14">
    <source>
        <dbReference type="SAM" id="SignalP"/>
    </source>
</evidence>
<evidence type="ECO:0000256" key="2">
    <source>
        <dbReference type="ARBA" id="ARBA00022614"/>
    </source>
</evidence>
<dbReference type="OrthoDB" id="2017114at2759"/>
<evidence type="ECO:0000256" key="9">
    <source>
        <dbReference type="ARBA" id="ARBA00022840"/>
    </source>
</evidence>
<organism evidence="16 17">
    <name type="scientific">Rhamnella rubrinervis</name>
    <dbReference type="NCBI Taxonomy" id="2594499"/>
    <lineage>
        <taxon>Eukaryota</taxon>
        <taxon>Viridiplantae</taxon>
        <taxon>Streptophyta</taxon>
        <taxon>Embryophyta</taxon>
        <taxon>Tracheophyta</taxon>
        <taxon>Spermatophyta</taxon>
        <taxon>Magnoliopsida</taxon>
        <taxon>eudicotyledons</taxon>
        <taxon>Gunneridae</taxon>
        <taxon>Pentapetalae</taxon>
        <taxon>rosids</taxon>
        <taxon>fabids</taxon>
        <taxon>Rosales</taxon>
        <taxon>Rhamnaceae</taxon>
        <taxon>rhamnoid group</taxon>
        <taxon>Rhamneae</taxon>
        <taxon>Rhamnella</taxon>
    </lineage>
</organism>
<evidence type="ECO:0000256" key="1">
    <source>
        <dbReference type="ARBA" id="ARBA00004167"/>
    </source>
</evidence>
<dbReference type="GO" id="GO:0005524">
    <property type="term" value="F:ATP binding"/>
    <property type="evidence" value="ECO:0007669"/>
    <property type="project" value="UniProtKB-UniRule"/>
</dbReference>
<comment type="subcellular location">
    <subcellularLocation>
        <location evidence="1">Membrane</location>
        <topology evidence="1">Single-pass membrane protein</topology>
    </subcellularLocation>
</comment>
<dbReference type="InterPro" id="IPR032675">
    <property type="entry name" value="LRR_dom_sf"/>
</dbReference>
<dbReference type="PANTHER" id="PTHR45631">
    <property type="entry name" value="OS07G0107800 PROTEIN-RELATED"/>
    <property type="match status" value="1"/>
</dbReference>
<dbReference type="Pfam" id="PF00069">
    <property type="entry name" value="Pkinase"/>
    <property type="match status" value="1"/>
</dbReference>
<keyword evidence="8" id="KW-0418">Kinase</keyword>
<feature type="domain" description="Protein kinase" evidence="15">
    <location>
        <begin position="416"/>
        <end position="792"/>
    </location>
</feature>
<dbReference type="Proteomes" id="UP000796880">
    <property type="component" value="Unassembled WGS sequence"/>
</dbReference>